<evidence type="ECO:0000256" key="1">
    <source>
        <dbReference type="SAM" id="MobiDB-lite"/>
    </source>
</evidence>
<protein>
    <submittedName>
        <fullName evidence="2">Uncharacterized protein</fullName>
    </submittedName>
</protein>
<gene>
    <name evidence="2" type="ORF">CLEP1334_LOCUS7986</name>
</gene>
<reference evidence="2" key="1">
    <citation type="submission" date="2021-01" db="EMBL/GenBank/DDBJ databases">
        <authorList>
            <person name="Corre E."/>
            <person name="Pelletier E."/>
            <person name="Niang G."/>
            <person name="Scheremetjew M."/>
            <person name="Finn R."/>
            <person name="Kale V."/>
            <person name="Holt S."/>
            <person name="Cochrane G."/>
            <person name="Meng A."/>
            <person name="Brown T."/>
            <person name="Cohen L."/>
        </authorList>
    </citation>
    <scope>NUCLEOTIDE SEQUENCE</scope>
    <source>
        <strain evidence="2">RCC1130</strain>
    </source>
</reference>
<proteinExistence type="predicted"/>
<feature type="region of interest" description="Disordered" evidence="1">
    <location>
        <begin position="91"/>
        <end position="110"/>
    </location>
</feature>
<sequence>MDLHAGGELTQEPHFVGCLNGARNTLTQTGTNHALWQSIGSAPFDFAVQVELSLRLRKHLMAEPAHLKRFATGLVNALQGGQRLPLARVGTGQRLSPERGKRFCSSVTTR</sequence>
<evidence type="ECO:0000313" key="2">
    <source>
        <dbReference type="EMBL" id="CAD8532731.1"/>
    </source>
</evidence>
<organism evidence="2">
    <name type="scientific">Calcidiscus leptoporus</name>
    <dbReference type="NCBI Taxonomy" id="127549"/>
    <lineage>
        <taxon>Eukaryota</taxon>
        <taxon>Haptista</taxon>
        <taxon>Haptophyta</taxon>
        <taxon>Prymnesiophyceae</taxon>
        <taxon>Coccolithales</taxon>
        <taxon>Calcidiscaceae</taxon>
        <taxon>Calcidiscus</taxon>
    </lineage>
</organism>
<dbReference type="EMBL" id="HBER01015841">
    <property type="protein sequence ID" value="CAD8532731.1"/>
    <property type="molecule type" value="Transcribed_RNA"/>
</dbReference>
<name>A0A7S0IV83_9EUKA</name>
<accession>A0A7S0IV83</accession>
<dbReference type="AlphaFoldDB" id="A0A7S0IV83"/>